<dbReference type="Proteomes" id="UP001597090">
    <property type="component" value="Unassembled WGS sequence"/>
</dbReference>
<dbReference type="RefSeq" id="WP_386811927.1">
    <property type="nucleotide sequence ID" value="NZ_JBHTIH010000003.1"/>
</dbReference>
<accession>A0ABW2YLD5</accession>
<evidence type="ECO:0000313" key="2">
    <source>
        <dbReference type="EMBL" id="MFD0738901.1"/>
    </source>
</evidence>
<keyword evidence="1" id="KW-0732">Signal</keyword>
<comment type="caution">
    <text evidence="2">The sequence shown here is derived from an EMBL/GenBank/DDBJ whole genome shotgun (WGS) entry which is preliminary data.</text>
</comment>
<sequence>MKSLLIPIAVAFALAGAPAEASPPPAHGHAVAAAPAATPKAPKLQADLRALWHGHVVQTRAYALAVHANKPTAASQAAAGVVANAKALSAAVASFYGPAAGTRMLELLAGHWGGVKALTDAQRKADTAGVQQATAGLVANAGQIATFLAGANPHLPEDAVRGLLVAHGAHHAAQVQQLMAGDTAGEAKTWKAMQAHMDVIADALAGAIARQFPAKVG</sequence>
<gene>
    <name evidence="2" type="ORF">ACFQZQ_06360</name>
</gene>
<dbReference type="EMBL" id="JBHTIH010000003">
    <property type="protein sequence ID" value="MFD0738901.1"/>
    <property type="molecule type" value="Genomic_DNA"/>
</dbReference>
<evidence type="ECO:0000256" key="1">
    <source>
        <dbReference type="SAM" id="SignalP"/>
    </source>
</evidence>
<feature type="signal peptide" evidence="1">
    <location>
        <begin position="1"/>
        <end position="21"/>
    </location>
</feature>
<reference evidence="3" key="1">
    <citation type="journal article" date="2019" name="Int. J. Syst. Evol. Microbiol.">
        <title>The Global Catalogue of Microorganisms (GCM) 10K type strain sequencing project: providing services to taxonomists for standard genome sequencing and annotation.</title>
        <authorList>
            <consortium name="The Broad Institute Genomics Platform"/>
            <consortium name="The Broad Institute Genome Sequencing Center for Infectious Disease"/>
            <person name="Wu L."/>
            <person name="Ma J."/>
        </authorList>
    </citation>
    <scope>NUCLEOTIDE SEQUENCE [LARGE SCALE GENOMIC DNA]</scope>
    <source>
        <strain evidence="3">CCUG 55491</strain>
    </source>
</reference>
<keyword evidence="3" id="KW-1185">Reference proteome</keyword>
<name>A0ABW2YLD5_9GAMM</name>
<evidence type="ECO:0000313" key="3">
    <source>
        <dbReference type="Proteomes" id="UP001597090"/>
    </source>
</evidence>
<feature type="chain" id="PRO_5046557936" evidence="1">
    <location>
        <begin position="22"/>
        <end position="217"/>
    </location>
</feature>
<organism evidence="2 3">
    <name type="scientific">Lysobacter koreensis</name>
    <dbReference type="NCBI Taxonomy" id="266122"/>
    <lineage>
        <taxon>Bacteria</taxon>
        <taxon>Pseudomonadati</taxon>
        <taxon>Pseudomonadota</taxon>
        <taxon>Gammaproteobacteria</taxon>
        <taxon>Lysobacterales</taxon>
        <taxon>Lysobacteraceae</taxon>
        <taxon>Lysobacter</taxon>
    </lineage>
</organism>
<protein>
    <submittedName>
        <fullName evidence="2">Uncharacterized protein</fullName>
    </submittedName>
</protein>
<proteinExistence type="predicted"/>